<dbReference type="PANTHER" id="PTHR24171:SF9">
    <property type="entry name" value="ANKYRIN REPEAT DOMAIN-CONTAINING PROTEIN 39"/>
    <property type="match status" value="1"/>
</dbReference>
<accession>A0AAN6MUA1</accession>
<dbReference type="Gene3D" id="1.25.40.20">
    <property type="entry name" value="Ankyrin repeat-containing domain"/>
    <property type="match status" value="2"/>
</dbReference>
<evidence type="ECO:0000313" key="4">
    <source>
        <dbReference type="EMBL" id="KAK3933616.1"/>
    </source>
</evidence>
<keyword evidence="5" id="KW-1185">Reference proteome</keyword>
<dbReference type="SMART" id="SM00248">
    <property type="entry name" value="ANK"/>
    <property type="match status" value="4"/>
</dbReference>
<feature type="repeat" description="ANK" evidence="3">
    <location>
        <begin position="272"/>
        <end position="304"/>
    </location>
</feature>
<dbReference type="PROSITE" id="PS50088">
    <property type="entry name" value="ANK_REPEAT"/>
    <property type="match status" value="4"/>
</dbReference>
<proteinExistence type="predicted"/>
<dbReference type="InterPro" id="IPR036770">
    <property type="entry name" value="Ankyrin_rpt-contain_sf"/>
</dbReference>
<dbReference type="SUPFAM" id="SSF48403">
    <property type="entry name" value="Ankyrin repeat"/>
    <property type="match status" value="1"/>
</dbReference>
<evidence type="ECO:0000256" key="2">
    <source>
        <dbReference type="ARBA" id="ARBA00023043"/>
    </source>
</evidence>
<keyword evidence="1" id="KW-0677">Repeat</keyword>
<protein>
    <submittedName>
        <fullName evidence="4">Ankyrin repeat-containing domain protein</fullName>
    </submittedName>
</protein>
<name>A0AAN6MUA1_9PEZI</name>
<dbReference type="Proteomes" id="UP001303473">
    <property type="component" value="Unassembled WGS sequence"/>
</dbReference>
<dbReference type="EMBL" id="MU854107">
    <property type="protein sequence ID" value="KAK3933616.1"/>
    <property type="molecule type" value="Genomic_DNA"/>
</dbReference>
<sequence>MSKKALVEVIDETPAGLEHLYDRQWDNIMRFPHLKRSRALDLLRWAAFALRPLTIYEMTEALVINHECDDLPLDELPDTIDQDFVDSGIIGLCGSLLEVRSNSSELSVGLRTVHLAHFSVRQYFVAKMSPPAGTLVTNERLRFSNEAIHSGILGQLCLRYVNFRSVWKPLQVESCEVKRSFRDYAAGSWYQHATEYGRDINAVGLVNTLFDSSNPNWDACRRLFDQNNAELDGEDGTKTASPLYYASRLGLVETVRHLVQIQKHGLKEGDMPGRKALGAACINGNMTIVDILLQAGASIADTDCVGRTPLYLAAWYGHDNLVKLFLERGADLTVPNTNGWTPLNLASNKGHVEVVRLLLEKGADVTVANNNGWTPLNMASNNGHVDVVKL</sequence>
<feature type="non-terminal residue" evidence="4">
    <location>
        <position position="390"/>
    </location>
</feature>
<dbReference type="PANTHER" id="PTHR24171">
    <property type="entry name" value="ANKYRIN REPEAT DOMAIN-CONTAINING PROTEIN 39-RELATED"/>
    <property type="match status" value="1"/>
</dbReference>
<feature type="repeat" description="ANK" evidence="3">
    <location>
        <begin position="371"/>
        <end position="390"/>
    </location>
</feature>
<comment type="caution">
    <text evidence="4">The sequence shown here is derived from an EMBL/GenBank/DDBJ whole genome shotgun (WGS) entry which is preliminary data.</text>
</comment>
<feature type="repeat" description="ANK" evidence="3">
    <location>
        <begin position="338"/>
        <end position="370"/>
    </location>
</feature>
<evidence type="ECO:0000313" key="5">
    <source>
        <dbReference type="Proteomes" id="UP001303473"/>
    </source>
</evidence>
<dbReference type="Pfam" id="PF12796">
    <property type="entry name" value="Ank_2"/>
    <property type="match status" value="2"/>
</dbReference>
<organism evidence="4 5">
    <name type="scientific">Diplogelasinospora grovesii</name>
    <dbReference type="NCBI Taxonomy" id="303347"/>
    <lineage>
        <taxon>Eukaryota</taxon>
        <taxon>Fungi</taxon>
        <taxon>Dikarya</taxon>
        <taxon>Ascomycota</taxon>
        <taxon>Pezizomycotina</taxon>
        <taxon>Sordariomycetes</taxon>
        <taxon>Sordariomycetidae</taxon>
        <taxon>Sordariales</taxon>
        <taxon>Diplogelasinosporaceae</taxon>
        <taxon>Diplogelasinospora</taxon>
    </lineage>
</organism>
<evidence type="ECO:0000256" key="3">
    <source>
        <dbReference type="PROSITE-ProRule" id="PRU00023"/>
    </source>
</evidence>
<evidence type="ECO:0000256" key="1">
    <source>
        <dbReference type="ARBA" id="ARBA00022737"/>
    </source>
</evidence>
<dbReference type="InterPro" id="IPR002110">
    <property type="entry name" value="Ankyrin_rpt"/>
</dbReference>
<reference evidence="5" key="1">
    <citation type="journal article" date="2023" name="Mol. Phylogenet. Evol.">
        <title>Genome-scale phylogeny and comparative genomics of the fungal order Sordariales.</title>
        <authorList>
            <person name="Hensen N."/>
            <person name="Bonometti L."/>
            <person name="Westerberg I."/>
            <person name="Brannstrom I.O."/>
            <person name="Guillou S."/>
            <person name="Cros-Aarteil S."/>
            <person name="Calhoun S."/>
            <person name="Haridas S."/>
            <person name="Kuo A."/>
            <person name="Mondo S."/>
            <person name="Pangilinan J."/>
            <person name="Riley R."/>
            <person name="LaButti K."/>
            <person name="Andreopoulos B."/>
            <person name="Lipzen A."/>
            <person name="Chen C."/>
            <person name="Yan M."/>
            <person name="Daum C."/>
            <person name="Ng V."/>
            <person name="Clum A."/>
            <person name="Steindorff A."/>
            <person name="Ohm R.A."/>
            <person name="Martin F."/>
            <person name="Silar P."/>
            <person name="Natvig D.O."/>
            <person name="Lalanne C."/>
            <person name="Gautier V."/>
            <person name="Ament-Velasquez S.L."/>
            <person name="Kruys A."/>
            <person name="Hutchinson M.I."/>
            <person name="Powell A.J."/>
            <person name="Barry K."/>
            <person name="Miller A.N."/>
            <person name="Grigoriev I.V."/>
            <person name="Debuchy R."/>
            <person name="Gladieux P."/>
            <person name="Hiltunen Thoren M."/>
            <person name="Johannesson H."/>
        </authorList>
    </citation>
    <scope>NUCLEOTIDE SEQUENCE [LARGE SCALE GENOMIC DNA]</scope>
    <source>
        <strain evidence="5">CBS 340.73</strain>
    </source>
</reference>
<dbReference type="AlphaFoldDB" id="A0AAN6MUA1"/>
<dbReference type="PROSITE" id="PS50297">
    <property type="entry name" value="ANK_REP_REGION"/>
    <property type="match status" value="4"/>
</dbReference>
<keyword evidence="2 3" id="KW-0040">ANK repeat</keyword>
<feature type="repeat" description="ANK" evidence="3">
    <location>
        <begin position="305"/>
        <end position="337"/>
    </location>
</feature>
<dbReference type="PRINTS" id="PR01415">
    <property type="entry name" value="ANKYRIN"/>
</dbReference>
<gene>
    <name evidence="4" type="ORF">QBC46DRAFT_236032</name>
</gene>